<protein>
    <submittedName>
        <fullName evidence="2">Uncharacterized protein</fullName>
    </submittedName>
</protein>
<evidence type="ECO:0000313" key="2">
    <source>
        <dbReference type="EMBL" id="QII43364.1"/>
    </source>
</evidence>
<proteinExistence type="predicted"/>
<feature type="transmembrane region" description="Helical" evidence="1">
    <location>
        <begin position="30"/>
        <end position="50"/>
    </location>
</feature>
<dbReference type="AlphaFoldDB" id="A0A6G7IYH2"/>
<dbReference type="InterPro" id="IPR046635">
    <property type="entry name" value="DUF6747"/>
</dbReference>
<dbReference type="Proteomes" id="UP000502928">
    <property type="component" value="Chromosome"/>
</dbReference>
<gene>
    <name evidence="2" type="ORF">GVT53_01210</name>
</gene>
<evidence type="ECO:0000256" key="1">
    <source>
        <dbReference type="SAM" id="Phobius"/>
    </source>
</evidence>
<name>A0A6G7IYH2_9FLAO</name>
<dbReference type="RefSeq" id="WP_166247047.1">
    <property type="nucleotide sequence ID" value="NZ_CP049616.1"/>
</dbReference>
<keyword evidence="1" id="KW-1133">Transmembrane helix</keyword>
<dbReference type="KEGG" id="mut:GVT53_01210"/>
<keyword evidence="1" id="KW-0812">Transmembrane</keyword>
<sequence length="55" mass="6537">MGTLLHFKDLYLEAFDDCKPSYVVFFLKGYSIFCAVMLFMAFYAFLYRAFTGFEF</sequence>
<keyword evidence="3" id="KW-1185">Reference proteome</keyword>
<accession>A0A6G7IYH2</accession>
<evidence type="ECO:0000313" key="3">
    <source>
        <dbReference type="Proteomes" id="UP000502928"/>
    </source>
</evidence>
<organism evidence="2 3">
    <name type="scientific">Flagellimonas oceani</name>
    <dbReference type="NCBI Taxonomy" id="2698672"/>
    <lineage>
        <taxon>Bacteria</taxon>
        <taxon>Pseudomonadati</taxon>
        <taxon>Bacteroidota</taxon>
        <taxon>Flavobacteriia</taxon>
        <taxon>Flavobacteriales</taxon>
        <taxon>Flavobacteriaceae</taxon>
        <taxon>Flagellimonas</taxon>
    </lineage>
</organism>
<dbReference type="Pfam" id="PF20532">
    <property type="entry name" value="DUF6747"/>
    <property type="match status" value="1"/>
</dbReference>
<keyword evidence="1" id="KW-0472">Membrane</keyword>
<reference evidence="2 3" key="1">
    <citation type="submission" date="2020-02" db="EMBL/GenBank/DDBJ databases">
        <title>Complete genome of Muricauda sp. 501str8.</title>
        <authorList>
            <person name="Dong B."/>
            <person name="Zhu S."/>
            <person name="Yang J."/>
            <person name="Chen J."/>
        </authorList>
    </citation>
    <scope>NUCLEOTIDE SEQUENCE [LARGE SCALE GENOMIC DNA]</scope>
    <source>
        <strain evidence="2 3">501str8</strain>
    </source>
</reference>
<dbReference type="EMBL" id="CP049616">
    <property type="protein sequence ID" value="QII43364.1"/>
    <property type="molecule type" value="Genomic_DNA"/>
</dbReference>